<keyword evidence="4" id="KW-1185">Reference proteome</keyword>
<organism evidence="3 4">
    <name type="scientific">Leucosporidium creatinivorum</name>
    <dbReference type="NCBI Taxonomy" id="106004"/>
    <lineage>
        <taxon>Eukaryota</taxon>
        <taxon>Fungi</taxon>
        <taxon>Dikarya</taxon>
        <taxon>Basidiomycota</taxon>
        <taxon>Pucciniomycotina</taxon>
        <taxon>Microbotryomycetes</taxon>
        <taxon>Leucosporidiales</taxon>
        <taxon>Leucosporidium</taxon>
    </lineage>
</organism>
<comment type="caution">
    <text evidence="3">The sequence shown here is derived from an EMBL/GenBank/DDBJ whole genome shotgun (WGS) entry which is preliminary data.</text>
</comment>
<accession>A0A1Y2D528</accession>
<feature type="compositionally biased region" description="Polar residues" evidence="1">
    <location>
        <begin position="255"/>
        <end position="265"/>
    </location>
</feature>
<feature type="chain" id="PRO_5012801992" evidence="2">
    <location>
        <begin position="23"/>
        <end position="302"/>
    </location>
</feature>
<evidence type="ECO:0000256" key="1">
    <source>
        <dbReference type="SAM" id="MobiDB-lite"/>
    </source>
</evidence>
<dbReference type="EMBL" id="MCGR01000098">
    <property type="protein sequence ID" value="ORY54373.1"/>
    <property type="molecule type" value="Genomic_DNA"/>
</dbReference>
<feature type="signal peptide" evidence="2">
    <location>
        <begin position="1"/>
        <end position="22"/>
    </location>
</feature>
<evidence type="ECO:0000313" key="3">
    <source>
        <dbReference type="EMBL" id="ORY54373.1"/>
    </source>
</evidence>
<name>A0A1Y2D528_9BASI</name>
<gene>
    <name evidence="3" type="ORF">BCR35DRAFT_335801</name>
</gene>
<feature type="compositionally biased region" description="Polar residues" evidence="1">
    <location>
        <begin position="272"/>
        <end position="281"/>
    </location>
</feature>
<dbReference type="STRING" id="106004.A0A1Y2D528"/>
<protein>
    <submittedName>
        <fullName evidence="3">Uncharacterized protein</fullName>
    </submittedName>
</protein>
<feature type="region of interest" description="Disordered" evidence="1">
    <location>
        <begin position="252"/>
        <end position="289"/>
    </location>
</feature>
<dbReference type="InParanoid" id="A0A1Y2D528"/>
<evidence type="ECO:0000313" key="4">
    <source>
        <dbReference type="Proteomes" id="UP000193467"/>
    </source>
</evidence>
<proteinExistence type="predicted"/>
<dbReference type="AlphaFoldDB" id="A0A1Y2D528"/>
<evidence type="ECO:0000256" key="2">
    <source>
        <dbReference type="SAM" id="SignalP"/>
    </source>
</evidence>
<keyword evidence="2" id="KW-0732">Signal</keyword>
<dbReference type="Proteomes" id="UP000193467">
    <property type="component" value="Unassembled WGS sequence"/>
</dbReference>
<reference evidence="3 4" key="1">
    <citation type="submission" date="2016-07" db="EMBL/GenBank/DDBJ databases">
        <title>Pervasive Adenine N6-methylation of Active Genes in Fungi.</title>
        <authorList>
            <consortium name="DOE Joint Genome Institute"/>
            <person name="Mondo S.J."/>
            <person name="Dannebaum R.O."/>
            <person name="Kuo R.C."/>
            <person name="Labutti K."/>
            <person name="Haridas S."/>
            <person name="Kuo A."/>
            <person name="Salamov A."/>
            <person name="Ahrendt S.R."/>
            <person name="Lipzen A."/>
            <person name="Sullivan W."/>
            <person name="Andreopoulos W.B."/>
            <person name="Clum A."/>
            <person name="Lindquist E."/>
            <person name="Daum C."/>
            <person name="Ramamoorthy G.K."/>
            <person name="Gryganskyi A."/>
            <person name="Culley D."/>
            <person name="Magnuson J.K."/>
            <person name="James T.Y."/>
            <person name="O'Malley M.A."/>
            <person name="Stajich J.E."/>
            <person name="Spatafora J.W."/>
            <person name="Visel A."/>
            <person name="Grigoriev I.V."/>
        </authorList>
    </citation>
    <scope>NUCLEOTIDE SEQUENCE [LARGE SCALE GENOMIC DNA]</scope>
    <source>
        <strain evidence="3 4">62-1032</strain>
    </source>
</reference>
<sequence>MCRSSVILFYGLWVKTWSLAFAAHAHEKIQPPLLALDLLIARRRSGKLVVEEQDLQTTARDLPEEVWELIKQETIDEAIHQEEEEAFELYRCPSCKFALGKNWETALDKDPFFGINGKKRKAEAWTDWRDPRCHECTTWIWRWHGDFAWQRRRAAVERMAALLAGFGLRVASKSTLCTNAEQSPRFDELSGLALPLQSSSESHNPAVDVNLRGDQHERHESAVLELSPTAIALPSNAELRFRRLISTYQLEPEDPTSSTITTNTLLPLDPSGATQSASESQDGAFRKDEPRWMLRVHAEADW</sequence>